<protein>
    <submittedName>
        <fullName evidence="1">CLUMA_CG000292, isoform A</fullName>
    </submittedName>
</protein>
<evidence type="ECO:0000313" key="1">
    <source>
        <dbReference type="EMBL" id="CRK86462.1"/>
    </source>
</evidence>
<evidence type="ECO:0000313" key="2">
    <source>
        <dbReference type="Proteomes" id="UP000183832"/>
    </source>
</evidence>
<name>A0A1J1HJ24_9DIPT</name>
<gene>
    <name evidence="1" type="ORF">CLUMA_CG000292</name>
</gene>
<dbReference type="EMBL" id="CVRI01000001">
    <property type="protein sequence ID" value="CRK86462.1"/>
    <property type="molecule type" value="Genomic_DNA"/>
</dbReference>
<sequence>MVYAVKSFGYRMNQTTKSLRFMSRPYDYSDISLKRHQRTLKTFKTALIVFRSIISFGTQAQSVFKASLGIFTPKQINHRGF</sequence>
<reference evidence="1 2" key="1">
    <citation type="submission" date="2015-04" db="EMBL/GenBank/DDBJ databases">
        <authorList>
            <person name="Syromyatnikov M.Y."/>
            <person name="Popov V.N."/>
        </authorList>
    </citation>
    <scope>NUCLEOTIDE SEQUENCE [LARGE SCALE GENOMIC DNA]</scope>
</reference>
<proteinExistence type="predicted"/>
<organism evidence="1 2">
    <name type="scientific">Clunio marinus</name>
    <dbReference type="NCBI Taxonomy" id="568069"/>
    <lineage>
        <taxon>Eukaryota</taxon>
        <taxon>Metazoa</taxon>
        <taxon>Ecdysozoa</taxon>
        <taxon>Arthropoda</taxon>
        <taxon>Hexapoda</taxon>
        <taxon>Insecta</taxon>
        <taxon>Pterygota</taxon>
        <taxon>Neoptera</taxon>
        <taxon>Endopterygota</taxon>
        <taxon>Diptera</taxon>
        <taxon>Nematocera</taxon>
        <taxon>Chironomoidea</taxon>
        <taxon>Chironomidae</taxon>
        <taxon>Clunio</taxon>
    </lineage>
</organism>
<dbReference type="Proteomes" id="UP000183832">
    <property type="component" value="Unassembled WGS sequence"/>
</dbReference>
<dbReference type="AlphaFoldDB" id="A0A1J1HJ24"/>
<keyword evidence="2" id="KW-1185">Reference proteome</keyword>
<accession>A0A1J1HJ24</accession>